<evidence type="ECO:0000313" key="3">
    <source>
        <dbReference type="Proteomes" id="UP000828390"/>
    </source>
</evidence>
<dbReference type="EMBL" id="JAIWYP010000003">
    <property type="protein sequence ID" value="KAH3854081.1"/>
    <property type="molecule type" value="Genomic_DNA"/>
</dbReference>
<reference evidence="2" key="2">
    <citation type="submission" date="2020-11" db="EMBL/GenBank/DDBJ databases">
        <authorList>
            <person name="McCartney M.A."/>
            <person name="Auch B."/>
            <person name="Kono T."/>
            <person name="Mallez S."/>
            <person name="Becker A."/>
            <person name="Gohl D.M."/>
            <person name="Silverstein K.A.T."/>
            <person name="Koren S."/>
            <person name="Bechman K.B."/>
            <person name="Herman A."/>
            <person name="Abrahante J.E."/>
            <person name="Garbe J."/>
        </authorList>
    </citation>
    <scope>NUCLEOTIDE SEQUENCE</scope>
    <source>
        <strain evidence="2">Duluth1</strain>
        <tissue evidence="2">Whole animal</tissue>
    </source>
</reference>
<dbReference type="Proteomes" id="UP000828390">
    <property type="component" value="Unassembled WGS sequence"/>
</dbReference>
<keyword evidence="3" id="KW-1185">Reference proteome</keyword>
<organism evidence="2 3">
    <name type="scientific">Dreissena polymorpha</name>
    <name type="common">Zebra mussel</name>
    <name type="synonym">Mytilus polymorpha</name>
    <dbReference type="NCBI Taxonomy" id="45954"/>
    <lineage>
        <taxon>Eukaryota</taxon>
        <taxon>Metazoa</taxon>
        <taxon>Spiralia</taxon>
        <taxon>Lophotrochozoa</taxon>
        <taxon>Mollusca</taxon>
        <taxon>Bivalvia</taxon>
        <taxon>Autobranchia</taxon>
        <taxon>Heteroconchia</taxon>
        <taxon>Euheterodonta</taxon>
        <taxon>Imparidentia</taxon>
        <taxon>Neoheterodontei</taxon>
        <taxon>Myida</taxon>
        <taxon>Dreissenoidea</taxon>
        <taxon>Dreissenidae</taxon>
        <taxon>Dreissena</taxon>
    </lineage>
</organism>
<protein>
    <submittedName>
        <fullName evidence="2">Uncharacterized protein</fullName>
    </submittedName>
</protein>
<name>A0A9D4LBP7_DREPO</name>
<accession>A0A9D4LBP7</accession>
<gene>
    <name evidence="2" type="ORF">DPMN_096620</name>
</gene>
<evidence type="ECO:0000313" key="2">
    <source>
        <dbReference type="EMBL" id="KAH3854081.1"/>
    </source>
</evidence>
<comment type="caution">
    <text evidence="2">The sequence shown here is derived from an EMBL/GenBank/DDBJ whole genome shotgun (WGS) entry which is preliminary data.</text>
</comment>
<dbReference type="AlphaFoldDB" id="A0A9D4LBP7"/>
<sequence length="116" mass="13290">MLDNFTIKQSRSRRPPKPIAYQGTSDGGAQRALHLVTSHVYTTALRLEHTTPSQEEAWITCVSHKCRAWRDRSQLPGIIALYTVPSMKFTTEQFCLRSMITKFHAQCVLFKVQPQL</sequence>
<evidence type="ECO:0000256" key="1">
    <source>
        <dbReference type="SAM" id="MobiDB-lite"/>
    </source>
</evidence>
<reference evidence="2" key="1">
    <citation type="journal article" date="2019" name="bioRxiv">
        <title>The Genome of the Zebra Mussel, Dreissena polymorpha: A Resource for Invasive Species Research.</title>
        <authorList>
            <person name="McCartney M.A."/>
            <person name="Auch B."/>
            <person name="Kono T."/>
            <person name="Mallez S."/>
            <person name="Zhang Y."/>
            <person name="Obille A."/>
            <person name="Becker A."/>
            <person name="Abrahante J.E."/>
            <person name="Garbe J."/>
            <person name="Badalamenti J.P."/>
            <person name="Herman A."/>
            <person name="Mangelson H."/>
            <person name="Liachko I."/>
            <person name="Sullivan S."/>
            <person name="Sone E.D."/>
            <person name="Koren S."/>
            <person name="Silverstein K.A.T."/>
            <person name="Beckman K.B."/>
            <person name="Gohl D.M."/>
        </authorList>
    </citation>
    <scope>NUCLEOTIDE SEQUENCE</scope>
    <source>
        <strain evidence="2">Duluth1</strain>
        <tissue evidence="2">Whole animal</tissue>
    </source>
</reference>
<feature type="region of interest" description="Disordered" evidence="1">
    <location>
        <begin position="1"/>
        <end position="26"/>
    </location>
</feature>
<proteinExistence type="predicted"/>